<comment type="caution">
    <text evidence="4">The sequence shown here is derived from an EMBL/GenBank/DDBJ whole genome shotgun (WGS) entry which is preliminary data.</text>
</comment>
<dbReference type="EMBL" id="SRIO01000015">
    <property type="protein sequence ID" value="TFZ81820.1"/>
    <property type="molecule type" value="Genomic_DNA"/>
</dbReference>
<protein>
    <submittedName>
        <fullName evidence="4">DNA-protecting protein DprA</fullName>
    </submittedName>
</protein>
<dbReference type="Pfam" id="PF17782">
    <property type="entry name" value="WHD_DprA"/>
    <property type="match status" value="1"/>
</dbReference>
<dbReference type="GO" id="GO:0009294">
    <property type="term" value="P:DNA-mediated transformation"/>
    <property type="evidence" value="ECO:0007669"/>
    <property type="project" value="InterPro"/>
</dbReference>
<evidence type="ECO:0000313" key="5">
    <source>
        <dbReference type="Proteomes" id="UP000297890"/>
    </source>
</evidence>
<sequence>MSRSGGTDQAEQAAALALVRMPGVGPATFDRLITHFGSCQAVLSAGEPAWIRAGVPAPIRAVLRAPNWPLVEADLRWLEHPGHHLLPLGAPHYPSQLASLPDAPPLLFIRGDPDVLSHPAVAIVGSRNPTGNGRRLATEFADGLARYGLVIISGLALGIDAAAHRGALRAGGLSVGVCGTGLDMVYPRTHAALAEQLVEEGALVSEWPPGTPALPAHFPRRNRIISGLALGTLVVEAAPRSGSLITARLAAEQGRDVFAIPGSIDNPLARGCHALIRQGAKLVDSVSDILEELPAQLSDVVHDPSFEGPAHQGEVADTRLSPETQSLLEAMGYDPISLDELVERLGLTAQTLSSILLSMELQGLVETLPGGRFGRLR</sequence>
<dbReference type="Pfam" id="PF02481">
    <property type="entry name" value="DNA_processg_A"/>
    <property type="match status" value="1"/>
</dbReference>
<dbReference type="InterPro" id="IPR036390">
    <property type="entry name" value="WH_DNA-bd_sf"/>
</dbReference>
<name>A0A4Z0F8C3_9GAMM</name>
<gene>
    <name evidence="4" type="primary">dprA</name>
    <name evidence="4" type="ORF">E4680_10970</name>
</gene>
<evidence type="ECO:0000259" key="2">
    <source>
        <dbReference type="Pfam" id="PF02481"/>
    </source>
</evidence>
<evidence type="ECO:0000259" key="3">
    <source>
        <dbReference type="Pfam" id="PF17782"/>
    </source>
</evidence>
<evidence type="ECO:0000256" key="1">
    <source>
        <dbReference type="ARBA" id="ARBA00006525"/>
    </source>
</evidence>
<proteinExistence type="inferred from homology"/>
<dbReference type="RefSeq" id="WP_135282458.1">
    <property type="nucleotide sequence ID" value="NZ_SRIO01000015.1"/>
</dbReference>
<dbReference type="Proteomes" id="UP000297890">
    <property type="component" value="Unassembled WGS sequence"/>
</dbReference>
<dbReference type="InterPro" id="IPR041614">
    <property type="entry name" value="DprA_WH"/>
</dbReference>
<dbReference type="Gene3D" id="1.10.10.10">
    <property type="entry name" value="Winged helix-like DNA-binding domain superfamily/Winged helix DNA-binding domain"/>
    <property type="match status" value="1"/>
</dbReference>
<comment type="similarity">
    <text evidence="1">Belongs to the DprA/Smf family.</text>
</comment>
<dbReference type="OrthoDB" id="9785707at2"/>
<dbReference type="PANTHER" id="PTHR43022">
    <property type="entry name" value="PROTEIN SMF"/>
    <property type="match status" value="1"/>
</dbReference>
<dbReference type="Pfam" id="PF21102">
    <property type="entry name" value="DprA_N"/>
    <property type="match status" value="1"/>
</dbReference>
<dbReference type="InterPro" id="IPR003488">
    <property type="entry name" value="DprA"/>
</dbReference>
<keyword evidence="5" id="KW-1185">Reference proteome</keyword>
<organism evidence="4 5">
    <name type="scientific">Candidatus Macondimonas diazotrophica</name>
    <dbReference type="NCBI Taxonomy" id="2305248"/>
    <lineage>
        <taxon>Bacteria</taxon>
        <taxon>Pseudomonadati</taxon>
        <taxon>Pseudomonadota</taxon>
        <taxon>Gammaproteobacteria</taxon>
        <taxon>Chromatiales</taxon>
        <taxon>Ectothiorhodospiraceae</taxon>
        <taxon>Candidatus Macondimonas</taxon>
    </lineage>
</organism>
<accession>A0A4Z0F8C3</accession>
<dbReference type="SUPFAM" id="SSF46785">
    <property type="entry name" value="Winged helix' DNA-binding domain"/>
    <property type="match status" value="1"/>
</dbReference>
<dbReference type="Gene3D" id="3.40.50.450">
    <property type="match status" value="1"/>
</dbReference>
<dbReference type="InterPro" id="IPR057666">
    <property type="entry name" value="DrpA_SLOG"/>
</dbReference>
<dbReference type="AlphaFoldDB" id="A0A4Z0F8C3"/>
<feature type="domain" description="Smf/DprA SLOG" evidence="2">
    <location>
        <begin position="88"/>
        <end position="293"/>
    </location>
</feature>
<evidence type="ECO:0000313" key="4">
    <source>
        <dbReference type="EMBL" id="TFZ81820.1"/>
    </source>
</evidence>
<reference evidence="4 5" key="1">
    <citation type="journal article" date="2019" name="ISME J.">
        <title>Candidatus Macondimonas diazotrophica, a novel gammaproteobacterial genus dominating crude-oil-contaminated coastal sediments.</title>
        <authorList>
            <person name="Karthikeyan S."/>
            <person name="Konstantinidis K."/>
        </authorList>
    </citation>
    <scope>NUCLEOTIDE SEQUENCE [LARGE SCALE GENOMIC DNA]</scope>
    <source>
        <strain evidence="4 5">KTK01</strain>
    </source>
</reference>
<feature type="domain" description="DprA winged helix" evidence="3">
    <location>
        <begin position="318"/>
        <end position="371"/>
    </location>
</feature>
<dbReference type="PANTHER" id="PTHR43022:SF1">
    <property type="entry name" value="PROTEIN SMF"/>
    <property type="match status" value="1"/>
</dbReference>
<dbReference type="NCBIfam" id="TIGR00732">
    <property type="entry name" value="dprA"/>
    <property type="match status" value="1"/>
</dbReference>
<dbReference type="SUPFAM" id="SSF102405">
    <property type="entry name" value="MCP/YpsA-like"/>
    <property type="match status" value="1"/>
</dbReference>
<dbReference type="InterPro" id="IPR036388">
    <property type="entry name" value="WH-like_DNA-bd_sf"/>
</dbReference>